<reference evidence="2 3" key="1">
    <citation type="submission" date="2014-11" db="EMBL/GenBank/DDBJ databases">
        <title>Genetic blueprint of the zoonotic pathogen Toxocara canis.</title>
        <authorList>
            <person name="Zhu X.-Q."/>
            <person name="Korhonen P.K."/>
            <person name="Cai H."/>
            <person name="Young N.D."/>
            <person name="Nejsum P."/>
            <person name="von Samson-Himmelstjerna G."/>
            <person name="Boag P.R."/>
            <person name="Tan P."/>
            <person name="Li Q."/>
            <person name="Min J."/>
            <person name="Yang Y."/>
            <person name="Wang X."/>
            <person name="Fang X."/>
            <person name="Hall R.S."/>
            <person name="Hofmann A."/>
            <person name="Sternberg P.W."/>
            <person name="Jex A.R."/>
            <person name="Gasser R.B."/>
        </authorList>
    </citation>
    <scope>NUCLEOTIDE SEQUENCE [LARGE SCALE GENOMIC DNA]</scope>
    <source>
        <strain evidence="2">PN_DK_2014</strain>
    </source>
</reference>
<accession>A0A0B2W2M9</accession>
<sequence>MKTFSTVNTINTHITTVLCIVPNALVIYLTFTTAITEIRRYRWILAVQSVIEILICAALSLIDMAMYETCDELYVIEMGIFADSYEIISSMLHTCYSFLLVSNIILLQLIFTFRYAMICSNHVLQEIFTVRGALICCIIGSFLSAFISVVGITQFRIDTSSAVNGLFGRRVRVFALKRAGGPFPLGRAAGVIIVACLISVTYVIIILTAVRIWISQTRINSSEKTKRLRKQLVVVMLLQALLPLLFIILPVVMLIILANLQVWVGEYATIAVVLFNWEPCAHPFITLYFVAPFRKRICRFLQKITDCSCGSAESSSQTVLHVFHTWAHK</sequence>
<keyword evidence="1" id="KW-1133">Transmembrane helix</keyword>
<dbReference type="OrthoDB" id="5817397at2759"/>
<gene>
    <name evidence="2" type="ORF">Tcan_09425</name>
</gene>
<feature type="transmembrane region" description="Helical" evidence="1">
    <location>
        <begin position="234"/>
        <end position="258"/>
    </location>
</feature>
<proteinExistence type="predicted"/>
<dbReference type="AlphaFoldDB" id="A0A0B2W2M9"/>
<dbReference type="OMA" id="QGAGMIF"/>
<comment type="caution">
    <text evidence="2">The sequence shown here is derived from an EMBL/GenBank/DDBJ whole genome shotgun (WGS) entry which is preliminary data.</text>
</comment>
<dbReference type="Gene3D" id="1.20.1070.10">
    <property type="entry name" value="Rhodopsin 7-helix transmembrane proteins"/>
    <property type="match status" value="1"/>
</dbReference>
<name>A0A0B2W2M9_TOXCA</name>
<dbReference type="PANTHER" id="PTHR22943:SF248">
    <property type="entry name" value="SEVEN TM RECEPTOR"/>
    <property type="match status" value="1"/>
</dbReference>
<protein>
    <recommendedName>
        <fullName evidence="4">G_PROTEIN_RECEP_F1_2 domain-containing protein</fullName>
    </recommendedName>
</protein>
<organism evidence="2 3">
    <name type="scientific">Toxocara canis</name>
    <name type="common">Canine roundworm</name>
    <dbReference type="NCBI Taxonomy" id="6265"/>
    <lineage>
        <taxon>Eukaryota</taxon>
        <taxon>Metazoa</taxon>
        <taxon>Ecdysozoa</taxon>
        <taxon>Nematoda</taxon>
        <taxon>Chromadorea</taxon>
        <taxon>Rhabditida</taxon>
        <taxon>Spirurina</taxon>
        <taxon>Ascaridomorpha</taxon>
        <taxon>Ascaridoidea</taxon>
        <taxon>Toxocaridae</taxon>
        <taxon>Toxocara</taxon>
    </lineage>
</organism>
<keyword evidence="1" id="KW-0472">Membrane</keyword>
<feature type="transmembrane region" description="Helical" evidence="1">
    <location>
        <begin position="12"/>
        <end position="31"/>
    </location>
</feature>
<dbReference type="Pfam" id="PF10317">
    <property type="entry name" value="7TM_GPCR_Srd"/>
    <property type="match status" value="1"/>
</dbReference>
<dbReference type="InterPro" id="IPR019421">
    <property type="entry name" value="7TM_GPCR_serpentine_rcpt_Srd"/>
</dbReference>
<feature type="transmembrane region" description="Helical" evidence="1">
    <location>
        <begin position="87"/>
        <end position="111"/>
    </location>
</feature>
<feature type="transmembrane region" description="Helical" evidence="1">
    <location>
        <begin position="188"/>
        <end position="214"/>
    </location>
</feature>
<evidence type="ECO:0008006" key="4">
    <source>
        <dbReference type="Google" id="ProtNLM"/>
    </source>
</evidence>
<feature type="transmembrane region" description="Helical" evidence="1">
    <location>
        <begin position="270"/>
        <end position="291"/>
    </location>
</feature>
<dbReference type="STRING" id="6265.A0A0B2W2M9"/>
<dbReference type="SUPFAM" id="SSF81321">
    <property type="entry name" value="Family A G protein-coupled receptor-like"/>
    <property type="match status" value="1"/>
</dbReference>
<dbReference type="PANTHER" id="PTHR22943">
    <property type="entry name" value="7-TRANSMEMBRANE DOMAIN RECEPTOR C.ELEGANS"/>
    <property type="match status" value="1"/>
</dbReference>
<feature type="transmembrane region" description="Helical" evidence="1">
    <location>
        <begin position="132"/>
        <end position="157"/>
    </location>
</feature>
<keyword evidence="3" id="KW-1185">Reference proteome</keyword>
<feature type="transmembrane region" description="Helical" evidence="1">
    <location>
        <begin position="43"/>
        <end position="67"/>
    </location>
</feature>
<evidence type="ECO:0000313" key="2">
    <source>
        <dbReference type="EMBL" id="KHN88223.1"/>
    </source>
</evidence>
<evidence type="ECO:0000313" key="3">
    <source>
        <dbReference type="Proteomes" id="UP000031036"/>
    </source>
</evidence>
<dbReference type="EMBL" id="JPKZ01000257">
    <property type="protein sequence ID" value="KHN88223.1"/>
    <property type="molecule type" value="Genomic_DNA"/>
</dbReference>
<keyword evidence="1" id="KW-0812">Transmembrane</keyword>
<evidence type="ECO:0000256" key="1">
    <source>
        <dbReference type="SAM" id="Phobius"/>
    </source>
</evidence>
<dbReference type="Proteomes" id="UP000031036">
    <property type="component" value="Unassembled WGS sequence"/>
</dbReference>